<protein>
    <submittedName>
        <fullName evidence="1">Uncharacterized protein</fullName>
    </submittedName>
</protein>
<comment type="caution">
    <text evidence="1">The sequence shown here is derived from an EMBL/GenBank/DDBJ whole genome shotgun (WGS) entry which is preliminary data.</text>
</comment>
<proteinExistence type="predicted"/>
<evidence type="ECO:0000313" key="2">
    <source>
        <dbReference type="Proteomes" id="UP001060085"/>
    </source>
</evidence>
<name>A0ACB9ZZ34_CATRO</name>
<accession>A0ACB9ZZ34</accession>
<evidence type="ECO:0000313" key="1">
    <source>
        <dbReference type="EMBL" id="KAI5652403.1"/>
    </source>
</evidence>
<gene>
    <name evidence="1" type="ORF">M9H77_29590</name>
</gene>
<keyword evidence="2" id="KW-1185">Reference proteome</keyword>
<reference evidence="2" key="1">
    <citation type="journal article" date="2023" name="Nat. Plants">
        <title>Single-cell RNA sequencing provides a high-resolution roadmap for understanding the multicellular compartmentation of specialized metabolism.</title>
        <authorList>
            <person name="Sun S."/>
            <person name="Shen X."/>
            <person name="Li Y."/>
            <person name="Li Y."/>
            <person name="Wang S."/>
            <person name="Li R."/>
            <person name="Zhang H."/>
            <person name="Shen G."/>
            <person name="Guo B."/>
            <person name="Wei J."/>
            <person name="Xu J."/>
            <person name="St-Pierre B."/>
            <person name="Chen S."/>
            <person name="Sun C."/>
        </authorList>
    </citation>
    <scope>NUCLEOTIDE SEQUENCE [LARGE SCALE GENOMIC DNA]</scope>
</reference>
<organism evidence="1 2">
    <name type="scientific">Catharanthus roseus</name>
    <name type="common">Madagascar periwinkle</name>
    <name type="synonym">Vinca rosea</name>
    <dbReference type="NCBI Taxonomy" id="4058"/>
    <lineage>
        <taxon>Eukaryota</taxon>
        <taxon>Viridiplantae</taxon>
        <taxon>Streptophyta</taxon>
        <taxon>Embryophyta</taxon>
        <taxon>Tracheophyta</taxon>
        <taxon>Spermatophyta</taxon>
        <taxon>Magnoliopsida</taxon>
        <taxon>eudicotyledons</taxon>
        <taxon>Gunneridae</taxon>
        <taxon>Pentapetalae</taxon>
        <taxon>asterids</taxon>
        <taxon>lamiids</taxon>
        <taxon>Gentianales</taxon>
        <taxon>Apocynaceae</taxon>
        <taxon>Rauvolfioideae</taxon>
        <taxon>Vinceae</taxon>
        <taxon>Catharanthinae</taxon>
        <taxon>Catharanthus</taxon>
    </lineage>
</organism>
<dbReference type="EMBL" id="CM044707">
    <property type="protein sequence ID" value="KAI5652403.1"/>
    <property type="molecule type" value="Genomic_DNA"/>
</dbReference>
<dbReference type="Proteomes" id="UP001060085">
    <property type="component" value="Linkage Group LG07"/>
</dbReference>
<sequence length="128" mass="14689">MDTVPDSGDSGLIGSTWHGFIAYFHYVEPYMPDWVLRQFGFRQCIPAHPIQPHEVRKPPNNRMYVSLKDTKSPANISCGFHVPVALAMPPQALLDLIACEATREDVDERERERLHTVVDLLRRHYHAP</sequence>